<proteinExistence type="predicted"/>
<dbReference type="AlphaFoldDB" id="A0AA41U1Q1"/>
<feature type="region of interest" description="Disordered" evidence="1">
    <location>
        <begin position="179"/>
        <end position="227"/>
    </location>
</feature>
<dbReference type="EMBL" id="JAKFHA010000001">
    <property type="protein sequence ID" value="MCF2526349.1"/>
    <property type="molecule type" value="Genomic_DNA"/>
</dbReference>
<organism evidence="2 3">
    <name type="scientific">Yinghuangia soli</name>
    <dbReference type="NCBI Taxonomy" id="2908204"/>
    <lineage>
        <taxon>Bacteria</taxon>
        <taxon>Bacillati</taxon>
        <taxon>Actinomycetota</taxon>
        <taxon>Actinomycetes</taxon>
        <taxon>Kitasatosporales</taxon>
        <taxon>Streptomycetaceae</taxon>
        <taxon>Yinghuangia</taxon>
    </lineage>
</organism>
<dbReference type="RefSeq" id="WP_235050388.1">
    <property type="nucleotide sequence ID" value="NZ_JAKFHA010000001.1"/>
</dbReference>
<evidence type="ECO:0000256" key="1">
    <source>
        <dbReference type="SAM" id="MobiDB-lite"/>
    </source>
</evidence>
<dbReference type="Proteomes" id="UP001165378">
    <property type="component" value="Unassembled WGS sequence"/>
</dbReference>
<name>A0AA41U1Q1_9ACTN</name>
<evidence type="ECO:0000313" key="3">
    <source>
        <dbReference type="Proteomes" id="UP001165378"/>
    </source>
</evidence>
<feature type="compositionally biased region" description="Low complexity" evidence="1">
    <location>
        <begin position="202"/>
        <end position="211"/>
    </location>
</feature>
<gene>
    <name evidence="2" type="ORF">LZ495_03815</name>
</gene>
<accession>A0AA41U1Q1</accession>
<sequence>MIPSRTRTAPAVTRLDDDIATAATAGEALAAVAQALELALGAVESWRLDAARLGCLCPTAAHLRTALAAVADLTPPRLRGPAERPGPAEPGLVHAFGGIARVLGRAARILDALAQLGHPQPTRPGLLGAVLDADRRARCRAAWADTFHALVAVRAVQEAETWSGTSAKDPWLLLAADSPAHPPCTDCTPPGKAADPPPAAPAPEDAAILPFPRRPAHHPGPRPTPAS</sequence>
<protein>
    <submittedName>
        <fullName evidence="2">Uncharacterized protein</fullName>
    </submittedName>
</protein>
<reference evidence="2" key="1">
    <citation type="submission" date="2022-01" db="EMBL/GenBank/DDBJ databases">
        <title>Genome-Based Taxonomic Classification of the Phylum Actinobacteria.</title>
        <authorList>
            <person name="Gao Y."/>
        </authorList>
    </citation>
    <scope>NUCLEOTIDE SEQUENCE</scope>
    <source>
        <strain evidence="2">KLBMP 8922</strain>
    </source>
</reference>
<evidence type="ECO:0000313" key="2">
    <source>
        <dbReference type="EMBL" id="MCF2526349.1"/>
    </source>
</evidence>
<comment type="caution">
    <text evidence="2">The sequence shown here is derived from an EMBL/GenBank/DDBJ whole genome shotgun (WGS) entry which is preliminary data.</text>
</comment>
<keyword evidence="3" id="KW-1185">Reference proteome</keyword>